<gene>
    <name evidence="1" type="ORF">IAC72_02545</name>
</gene>
<accession>A0A9D1SPR3</accession>
<reference evidence="1" key="2">
    <citation type="journal article" date="2021" name="PeerJ">
        <title>Extensive microbial diversity within the chicken gut microbiome revealed by metagenomics and culture.</title>
        <authorList>
            <person name="Gilroy R."/>
            <person name="Ravi A."/>
            <person name="Getino M."/>
            <person name="Pursley I."/>
            <person name="Horton D.L."/>
            <person name="Alikhan N.F."/>
            <person name="Baker D."/>
            <person name="Gharbi K."/>
            <person name="Hall N."/>
            <person name="Watson M."/>
            <person name="Adriaenssens E.M."/>
            <person name="Foster-Nyarko E."/>
            <person name="Jarju S."/>
            <person name="Secka A."/>
            <person name="Antonio M."/>
            <person name="Oren A."/>
            <person name="Chaudhuri R.R."/>
            <person name="La Ragione R."/>
            <person name="Hildebrand F."/>
            <person name="Pallen M.J."/>
        </authorList>
    </citation>
    <scope>NUCLEOTIDE SEQUENCE</scope>
    <source>
        <strain evidence="1">ChiHjej12B11-7776</strain>
    </source>
</reference>
<dbReference type="Pfam" id="PF02585">
    <property type="entry name" value="PIG-L"/>
    <property type="match status" value="1"/>
</dbReference>
<dbReference type="GO" id="GO:0016811">
    <property type="term" value="F:hydrolase activity, acting on carbon-nitrogen (but not peptide) bonds, in linear amides"/>
    <property type="evidence" value="ECO:0007669"/>
    <property type="project" value="TreeGrafter"/>
</dbReference>
<sequence>MSILKKAVPIPKIEEQQRLLFVGPHPDDVEVACGGTVAKLAAAGKQITFLVVTNGCVGSVNGLEGETLVQTRQKEALASAALLGVSDVIFLPYDDGCGYDLRQVTRDIVKVILDKKPQMVFCPDYTVPSECHPDHLNVGKAVTDALFFAQWQPLTSRLGLSGCVKQVNVAYYYTHAPNAYVGVKKTSKLHMQAIACHKSQFTEADLKQLSLYFTLRELRFGLPRAKWRAEGFRVLAPVHQHCFPEASLF</sequence>
<dbReference type="EMBL" id="DVOC01000044">
    <property type="protein sequence ID" value="HIU90880.1"/>
    <property type="molecule type" value="Genomic_DNA"/>
</dbReference>
<proteinExistence type="predicted"/>
<reference evidence="1" key="1">
    <citation type="submission" date="2020-10" db="EMBL/GenBank/DDBJ databases">
        <authorList>
            <person name="Gilroy R."/>
        </authorList>
    </citation>
    <scope>NUCLEOTIDE SEQUENCE</scope>
    <source>
        <strain evidence="1">ChiHjej12B11-7776</strain>
    </source>
</reference>
<dbReference type="PANTHER" id="PTHR12993:SF11">
    <property type="entry name" value="N-ACETYLGLUCOSAMINYL-PHOSPHATIDYLINOSITOL DE-N-ACETYLASE"/>
    <property type="match status" value="1"/>
</dbReference>
<dbReference type="InterPro" id="IPR024078">
    <property type="entry name" value="LmbE-like_dom_sf"/>
</dbReference>
<dbReference type="AlphaFoldDB" id="A0A9D1SPR3"/>
<dbReference type="PANTHER" id="PTHR12993">
    <property type="entry name" value="N-ACETYLGLUCOSAMINYL-PHOSPHATIDYLINOSITOL DE-N-ACETYLASE-RELATED"/>
    <property type="match status" value="1"/>
</dbReference>
<dbReference type="Gene3D" id="3.40.50.10320">
    <property type="entry name" value="LmbE-like"/>
    <property type="match status" value="1"/>
</dbReference>
<dbReference type="InterPro" id="IPR003737">
    <property type="entry name" value="GlcNAc_PI_deacetylase-related"/>
</dbReference>
<evidence type="ECO:0000313" key="1">
    <source>
        <dbReference type="EMBL" id="HIU90880.1"/>
    </source>
</evidence>
<dbReference type="Proteomes" id="UP000886852">
    <property type="component" value="Unassembled WGS sequence"/>
</dbReference>
<dbReference type="SUPFAM" id="SSF102588">
    <property type="entry name" value="LmbE-like"/>
    <property type="match status" value="1"/>
</dbReference>
<protein>
    <submittedName>
        <fullName evidence="1">PIG-L family deacetylase</fullName>
    </submittedName>
</protein>
<name>A0A9D1SPR3_9BACT</name>
<comment type="caution">
    <text evidence="1">The sequence shown here is derived from an EMBL/GenBank/DDBJ whole genome shotgun (WGS) entry which is preliminary data.</text>
</comment>
<evidence type="ECO:0000313" key="2">
    <source>
        <dbReference type="Proteomes" id="UP000886852"/>
    </source>
</evidence>
<organism evidence="1 2">
    <name type="scientific">Candidatus Fimimonas merdipullorum</name>
    <dbReference type="NCBI Taxonomy" id="2840822"/>
    <lineage>
        <taxon>Bacteria</taxon>
        <taxon>Pseudomonadati</taxon>
        <taxon>Myxococcota</taxon>
        <taxon>Myxococcia</taxon>
        <taxon>Myxococcales</taxon>
        <taxon>Cystobacterineae</taxon>
        <taxon>Myxococcaceae</taxon>
        <taxon>Myxococcaceae incertae sedis</taxon>
        <taxon>Candidatus Fimimonas</taxon>
    </lineage>
</organism>